<dbReference type="OrthoDB" id="9795622at2"/>
<proteinExistence type="predicted"/>
<evidence type="ECO:0000313" key="2">
    <source>
        <dbReference type="EMBL" id="SNQ29913.1"/>
    </source>
</evidence>
<dbReference type="Gene3D" id="3.20.20.190">
    <property type="entry name" value="Phosphatidylinositol (PI) phosphodiesterase"/>
    <property type="match status" value="1"/>
</dbReference>
<dbReference type="CDD" id="cd08556">
    <property type="entry name" value="GDPD"/>
    <property type="match status" value="1"/>
</dbReference>
<dbReference type="InterPro" id="IPR017946">
    <property type="entry name" value="PLC-like_Pdiesterase_TIM-brl"/>
</dbReference>
<sequence>MHIIGHRGARGEAPENTLGGFNYLKQIQIHAVEFDVRQLTDQHLVVIHDDNLKRTAGQNAPIETWHIDDLIHHDHRVAWTDWQSPEPTPELKDVLNIIANFSHIEVEIKAVASADAANQLVTSLLPQLSALHDAVVITSFDTQILHALNQQQATFKKGLLIESEPDQAIELAQALDCQQIGWMDALATAERIKRTHDAGLKTSVWTVNDIARAEALYQLGIHGLITDFPLHMKQHFNGRIHNS</sequence>
<evidence type="ECO:0000313" key="3">
    <source>
        <dbReference type="Proteomes" id="UP000243463"/>
    </source>
</evidence>
<feature type="domain" description="GP-PDE" evidence="1">
    <location>
        <begin position="1"/>
        <end position="236"/>
    </location>
</feature>
<dbReference type="RefSeq" id="WP_088824024.1">
    <property type="nucleotide sequence ID" value="NZ_FZLN01000003.1"/>
</dbReference>
<dbReference type="PANTHER" id="PTHR46211:SF1">
    <property type="entry name" value="GLYCEROPHOSPHODIESTER PHOSPHODIESTERASE, CYTOPLASMIC"/>
    <property type="match status" value="1"/>
</dbReference>
<dbReference type="SUPFAM" id="SSF51695">
    <property type="entry name" value="PLC-like phosphodiesterases"/>
    <property type="match status" value="1"/>
</dbReference>
<dbReference type="AlphaFoldDB" id="A0A217EHE5"/>
<dbReference type="EMBL" id="FZLN01000003">
    <property type="protein sequence ID" value="SNQ29913.1"/>
    <property type="molecule type" value="Genomic_DNA"/>
</dbReference>
<dbReference type="PANTHER" id="PTHR46211">
    <property type="entry name" value="GLYCEROPHOSPHORYL DIESTER PHOSPHODIESTERASE"/>
    <property type="match status" value="1"/>
</dbReference>
<name>A0A217EHE5_9GAMM</name>
<dbReference type="InterPro" id="IPR030395">
    <property type="entry name" value="GP_PDE_dom"/>
</dbReference>
<evidence type="ECO:0000259" key="1">
    <source>
        <dbReference type="PROSITE" id="PS51704"/>
    </source>
</evidence>
<gene>
    <name evidence="2" type="ORF">SAMN05444584_1887</name>
</gene>
<dbReference type="PROSITE" id="PS51704">
    <property type="entry name" value="GP_PDE"/>
    <property type="match status" value="1"/>
</dbReference>
<keyword evidence="3" id="KW-1185">Reference proteome</keyword>
<protein>
    <submittedName>
        <fullName evidence="2">Glycerophosphoryl diester phosphodiesterase</fullName>
    </submittedName>
</protein>
<dbReference type="GO" id="GO:0006629">
    <property type="term" value="P:lipid metabolic process"/>
    <property type="evidence" value="ECO:0007669"/>
    <property type="project" value="InterPro"/>
</dbReference>
<organism evidence="2 3">
    <name type="scientific">Acinetobacter apis</name>
    <dbReference type="NCBI Taxonomy" id="1229165"/>
    <lineage>
        <taxon>Bacteria</taxon>
        <taxon>Pseudomonadati</taxon>
        <taxon>Pseudomonadota</taxon>
        <taxon>Gammaproteobacteria</taxon>
        <taxon>Moraxellales</taxon>
        <taxon>Moraxellaceae</taxon>
        <taxon>Acinetobacter</taxon>
    </lineage>
</organism>
<dbReference type="GO" id="GO:0008081">
    <property type="term" value="F:phosphoric diester hydrolase activity"/>
    <property type="evidence" value="ECO:0007669"/>
    <property type="project" value="InterPro"/>
</dbReference>
<dbReference type="Pfam" id="PF03009">
    <property type="entry name" value="GDPD"/>
    <property type="match status" value="1"/>
</dbReference>
<accession>A0A217EHE5</accession>
<dbReference type="Proteomes" id="UP000243463">
    <property type="component" value="Unassembled WGS sequence"/>
</dbReference>
<reference evidence="3" key="1">
    <citation type="submission" date="2017-06" db="EMBL/GenBank/DDBJ databases">
        <authorList>
            <person name="Varghese N."/>
            <person name="Submissions S."/>
        </authorList>
    </citation>
    <scope>NUCLEOTIDE SEQUENCE [LARGE SCALE GENOMIC DNA]</scope>
    <source>
        <strain evidence="3">ANC 5114</strain>
    </source>
</reference>